<evidence type="ECO:0000256" key="16">
    <source>
        <dbReference type="ARBA" id="ARBA00079910"/>
    </source>
</evidence>
<dbReference type="Gene3D" id="1.20.1740.10">
    <property type="entry name" value="Amino acid/polyamine transporter I"/>
    <property type="match status" value="1"/>
</dbReference>
<evidence type="ECO:0000256" key="9">
    <source>
        <dbReference type="ARBA" id="ARBA00023157"/>
    </source>
</evidence>
<dbReference type="GO" id="GO:0016324">
    <property type="term" value="C:apical plasma membrane"/>
    <property type="evidence" value="ECO:0007669"/>
    <property type="project" value="UniProtKB-SubCell"/>
</dbReference>
<evidence type="ECO:0000256" key="10">
    <source>
        <dbReference type="ARBA" id="ARBA00051323"/>
    </source>
</evidence>
<evidence type="ECO:0000256" key="11">
    <source>
        <dbReference type="ARBA" id="ARBA00051814"/>
    </source>
</evidence>
<dbReference type="Pfam" id="PF13520">
    <property type="entry name" value="AA_permease_2"/>
    <property type="match status" value="1"/>
</dbReference>
<keyword evidence="9" id="KW-1015">Disulfide bond</keyword>
<feature type="transmembrane region" description="Helical" evidence="19">
    <location>
        <begin position="436"/>
        <end position="456"/>
    </location>
</feature>
<evidence type="ECO:0000256" key="17">
    <source>
        <dbReference type="ARBA" id="ARBA00083296"/>
    </source>
</evidence>
<evidence type="ECO:0000256" key="3">
    <source>
        <dbReference type="ARBA" id="ARBA00022448"/>
    </source>
</evidence>
<name>A0A1W7RB56_9SCOR</name>
<feature type="transmembrane region" description="Helical" evidence="19">
    <location>
        <begin position="462"/>
        <end position="482"/>
    </location>
</feature>
<comment type="catalytic activity">
    <reaction evidence="12">
        <text>L-histidine(out) + L-arginine(in) = L-histidine(in) + L-arginine(out)</text>
        <dbReference type="Rhea" id="RHEA:71063"/>
        <dbReference type="ChEBI" id="CHEBI:32682"/>
        <dbReference type="ChEBI" id="CHEBI:57595"/>
    </reaction>
    <physiologicalReaction direction="left-to-right" evidence="12">
        <dbReference type="Rhea" id="RHEA:71064"/>
    </physiologicalReaction>
</comment>
<feature type="transmembrane region" description="Helical" evidence="19">
    <location>
        <begin position="322"/>
        <end position="342"/>
    </location>
</feature>
<feature type="transmembrane region" description="Helical" evidence="19">
    <location>
        <begin position="81"/>
        <end position="105"/>
    </location>
</feature>
<evidence type="ECO:0000256" key="18">
    <source>
        <dbReference type="ARBA" id="ARBA00093193"/>
    </source>
</evidence>
<evidence type="ECO:0000256" key="15">
    <source>
        <dbReference type="ARBA" id="ARBA00074336"/>
    </source>
</evidence>
<comment type="catalytic activity">
    <reaction evidence="10">
        <text>L-lysine(out) + L-arginine(in) = L-lysine(in) + L-arginine(out)</text>
        <dbReference type="Rhea" id="RHEA:70827"/>
        <dbReference type="ChEBI" id="CHEBI:32551"/>
        <dbReference type="ChEBI" id="CHEBI:32682"/>
    </reaction>
    <physiologicalReaction direction="left-to-right" evidence="10">
        <dbReference type="Rhea" id="RHEA:70828"/>
    </physiologicalReaction>
</comment>
<organism evidence="20">
    <name type="scientific">Hadrurus spadix</name>
    <dbReference type="NCBI Taxonomy" id="141984"/>
    <lineage>
        <taxon>Eukaryota</taxon>
        <taxon>Metazoa</taxon>
        <taxon>Ecdysozoa</taxon>
        <taxon>Arthropoda</taxon>
        <taxon>Chelicerata</taxon>
        <taxon>Arachnida</taxon>
        <taxon>Scorpiones</taxon>
        <taxon>Iurida</taxon>
        <taxon>Iuroidea</taxon>
        <taxon>Hadrurus</taxon>
    </lineage>
</organism>
<feature type="transmembrane region" description="Helical" evidence="19">
    <location>
        <begin position="49"/>
        <end position="69"/>
    </location>
</feature>
<keyword evidence="7 19" id="KW-1133">Transmembrane helix</keyword>
<comment type="catalytic activity">
    <reaction evidence="13">
        <text>L-cysteine(out) + L-arginine(in) = L-cysteine(in) + L-arginine(out)</text>
        <dbReference type="Rhea" id="RHEA:71071"/>
        <dbReference type="ChEBI" id="CHEBI:32682"/>
        <dbReference type="ChEBI" id="CHEBI:35235"/>
    </reaction>
    <physiologicalReaction direction="left-to-right" evidence="13">
        <dbReference type="Rhea" id="RHEA:71072"/>
    </physiologicalReaction>
</comment>
<evidence type="ECO:0000256" key="12">
    <source>
        <dbReference type="ARBA" id="ARBA00051835"/>
    </source>
</evidence>
<comment type="subcellular location">
    <subcellularLocation>
        <location evidence="1">Apical cell membrane</location>
        <topology evidence="1">Multi-pass membrane protein</topology>
    </subcellularLocation>
</comment>
<dbReference type="EMBL" id="GFAH01000007">
    <property type="protein sequence ID" value="JAV48382.1"/>
    <property type="molecule type" value="Transcribed_RNA"/>
</dbReference>
<comment type="catalytic activity">
    <reaction evidence="18">
        <text>L-phenylalanine(out) + L-arginine(in) = L-phenylalanine(in) + L-arginine(out)</text>
        <dbReference type="Rhea" id="RHEA:71067"/>
        <dbReference type="ChEBI" id="CHEBI:32682"/>
        <dbReference type="ChEBI" id="CHEBI:58095"/>
    </reaction>
    <physiologicalReaction direction="left-to-right" evidence="18">
        <dbReference type="Rhea" id="RHEA:71068"/>
    </physiologicalReaction>
</comment>
<dbReference type="FunFam" id="1.20.1740.10:FF:000015">
    <property type="entry name" value="B(0,+)-type amino acid transporter 1"/>
    <property type="match status" value="1"/>
</dbReference>
<comment type="catalytic activity">
    <reaction evidence="14">
        <text>L-leucine(out) + L-arginine(in) = L-leucine(in) + L-arginine(out)</text>
        <dbReference type="Rhea" id="RHEA:71059"/>
        <dbReference type="ChEBI" id="CHEBI:32682"/>
        <dbReference type="ChEBI" id="CHEBI:57427"/>
    </reaction>
    <physiologicalReaction direction="left-to-right" evidence="14">
        <dbReference type="Rhea" id="RHEA:71060"/>
    </physiologicalReaction>
</comment>
<evidence type="ECO:0000256" key="8">
    <source>
        <dbReference type="ARBA" id="ARBA00023136"/>
    </source>
</evidence>
<keyword evidence="3" id="KW-0813">Transport</keyword>
<dbReference type="InterPro" id="IPR050598">
    <property type="entry name" value="AminoAcid_Transporter"/>
</dbReference>
<keyword evidence="8 19" id="KW-0472">Membrane</keyword>
<evidence type="ECO:0000256" key="1">
    <source>
        <dbReference type="ARBA" id="ARBA00004424"/>
    </source>
</evidence>
<sequence>MSNYSPVATQEKELGVAIKRPEKSKDLLIEENVPTRMPGDGTVEMKRQMGLVSAVALIVGGMIGSGIFISPKGVLERSGSVSVCLLVWTGCGILSLLGALCYAELGTIIPMSGGEYAYLLKTFSGMGTVGPIPAFLYIWTCVFLLKPAALAIMCLTFAEYVVEPLYPNCDPPIVVKKIISCLAIALIVFVNCYSVKLATRIQNIFTAAKLLAVTIVVIAGAVSLAQGNNEHLIPDFEHSTRSFSNIATAFYFGLWAYEGWNYINYVTEELVNPYVNLPRAIIIAIPLVTLCYALTNIAYLSVMSPAELLASEVVAVKFANRMLGPAAVIIPIFVASSAFGAGNAGCFTTGRLSFVAAREGHLVDVLSYIHVKRLTPLPALMFNGFITICMIAAGNIASLIDFFSFAAWFFYGTAVSTVIVLRWTKKDVPRPYKVPLIIPIIVVIICIYLVMAPILQNPTIEYLYASLFIFSGLIVYIPFVHFKIQLRIMKKITETLQLVLTVAPTHSYSG</sequence>
<feature type="transmembrane region" description="Helical" evidence="19">
    <location>
        <begin position="174"/>
        <end position="192"/>
    </location>
</feature>
<dbReference type="PANTHER" id="PTHR11785:SF512">
    <property type="entry name" value="SOBREMESA, ISOFORM B"/>
    <property type="match status" value="1"/>
</dbReference>
<evidence type="ECO:0000256" key="7">
    <source>
        <dbReference type="ARBA" id="ARBA00022989"/>
    </source>
</evidence>
<comment type="catalytic activity">
    <reaction evidence="11">
        <text>L-cystine(out) + L-arginine(in) = L-cystine(in) + L-arginine(out)</text>
        <dbReference type="Rhea" id="RHEA:71075"/>
        <dbReference type="ChEBI" id="CHEBI:32682"/>
        <dbReference type="ChEBI" id="CHEBI:35491"/>
    </reaction>
    <physiologicalReaction direction="left-to-right" evidence="11">
        <dbReference type="Rhea" id="RHEA:71076"/>
    </physiologicalReaction>
</comment>
<feature type="transmembrane region" description="Helical" evidence="19">
    <location>
        <begin position="406"/>
        <end position="424"/>
    </location>
</feature>
<dbReference type="GO" id="GO:0015179">
    <property type="term" value="F:L-amino acid transmembrane transporter activity"/>
    <property type="evidence" value="ECO:0007669"/>
    <property type="project" value="TreeGrafter"/>
</dbReference>
<feature type="transmembrane region" description="Helical" evidence="19">
    <location>
        <begin position="242"/>
        <end position="260"/>
    </location>
</feature>
<keyword evidence="5" id="KW-0597">Phosphoprotein</keyword>
<proteinExistence type="inferred from homology"/>
<evidence type="ECO:0000256" key="2">
    <source>
        <dbReference type="ARBA" id="ARBA00009523"/>
    </source>
</evidence>
<accession>A0A1W7RB56</accession>
<evidence type="ECO:0000256" key="19">
    <source>
        <dbReference type="SAM" id="Phobius"/>
    </source>
</evidence>
<reference evidence="20" key="1">
    <citation type="submission" date="2016-11" db="EMBL/GenBank/DDBJ databases">
        <title>Venom-gland transcriptomics and venom proteomics of the black-back scorpion (Hadrurus spadix) reveal detectability challenges and an unexplored realm of animal toxin diversity.</title>
        <authorList>
            <person name="Rokyta D.R."/>
            <person name="Ward M.J."/>
        </authorList>
    </citation>
    <scope>NUCLEOTIDE SEQUENCE</scope>
    <source>
        <tissue evidence="20">Venom gland</tissue>
    </source>
</reference>
<keyword evidence="4" id="KW-1003">Cell membrane</keyword>
<evidence type="ECO:0000313" key="20">
    <source>
        <dbReference type="EMBL" id="JAV48382.1"/>
    </source>
</evidence>
<keyword evidence="6 19" id="KW-0812">Transmembrane</keyword>
<dbReference type="InterPro" id="IPR002293">
    <property type="entry name" value="AA/rel_permease1"/>
</dbReference>
<evidence type="ECO:0000256" key="4">
    <source>
        <dbReference type="ARBA" id="ARBA00022475"/>
    </source>
</evidence>
<feature type="transmembrane region" description="Helical" evidence="19">
    <location>
        <begin position="204"/>
        <end position="222"/>
    </location>
</feature>
<evidence type="ECO:0000256" key="14">
    <source>
        <dbReference type="ARBA" id="ARBA00052732"/>
    </source>
</evidence>
<dbReference type="PANTHER" id="PTHR11785">
    <property type="entry name" value="AMINO ACID TRANSPORTER"/>
    <property type="match status" value="1"/>
</dbReference>
<protein>
    <recommendedName>
        <fullName evidence="15">b(0,+)-type amino acid transporter 1</fullName>
    </recommendedName>
    <alternativeName>
        <fullName evidence="16">Glycoprotein-associated amino acid transporter b0,+AT1</fullName>
    </alternativeName>
    <alternativeName>
        <fullName evidence="17">Solute carrier family 7 member 9</fullName>
    </alternativeName>
</protein>
<comment type="similarity">
    <text evidence="2">Belongs to the amino acid-polyamine-organocation (APC) superfamily.</text>
</comment>
<dbReference type="PIRSF" id="PIRSF006060">
    <property type="entry name" value="AA_transporter"/>
    <property type="match status" value="1"/>
</dbReference>
<feature type="transmembrane region" description="Helical" evidence="19">
    <location>
        <begin position="281"/>
        <end position="302"/>
    </location>
</feature>
<dbReference type="AlphaFoldDB" id="A0A1W7RB56"/>
<evidence type="ECO:0000256" key="13">
    <source>
        <dbReference type="ARBA" id="ARBA00052179"/>
    </source>
</evidence>
<feature type="transmembrane region" description="Helical" evidence="19">
    <location>
        <begin position="143"/>
        <end position="162"/>
    </location>
</feature>
<feature type="transmembrane region" description="Helical" evidence="19">
    <location>
        <begin position="380"/>
        <end position="400"/>
    </location>
</feature>
<evidence type="ECO:0000256" key="5">
    <source>
        <dbReference type="ARBA" id="ARBA00022553"/>
    </source>
</evidence>
<evidence type="ECO:0000256" key="6">
    <source>
        <dbReference type="ARBA" id="ARBA00022692"/>
    </source>
</evidence>